<name>A0A2G9TU07_TELCI</name>
<keyword evidence="2" id="KW-1185">Reference proteome</keyword>
<dbReference type="Proteomes" id="UP000230423">
    <property type="component" value="Unassembled WGS sequence"/>
</dbReference>
<dbReference type="OrthoDB" id="5785123at2759"/>
<proteinExistence type="predicted"/>
<accession>A0A2G9TU07</accession>
<dbReference type="EMBL" id="KZ353588">
    <property type="protein sequence ID" value="PIO61464.1"/>
    <property type="molecule type" value="Genomic_DNA"/>
</dbReference>
<organism evidence="1 2">
    <name type="scientific">Teladorsagia circumcincta</name>
    <name type="common">Brown stomach worm</name>
    <name type="synonym">Ostertagia circumcincta</name>
    <dbReference type="NCBI Taxonomy" id="45464"/>
    <lineage>
        <taxon>Eukaryota</taxon>
        <taxon>Metazoa</taxon>
        <taxon>Ecdysozoa</taxon>
        <taxon>Nematoda</taxon>
        <taxon>Chromadorea</taxon>
        <taxon>Rhabditida</taxon>
        <taxon>Rhabditina</taxon>
        <taxon>Rhabditomorpha</taxon>
        <taxon>Strongyloidea</taxon>
        <taxon>Trichostrongylidae</taxon>
        <taxon>Teladorsagia</taxon>
    </lineage>
</organism>
<protein>
    <submittedName>
        <fullName evidence="1">Uncharacterized protein</fullName>
    </submittedName>
</protein>
<sequence>MEEHTSCSCYDCDPNIPECPSGFEIGPNCTCQCAHKSDRHNCQVAYVMELLKKSGNRKGNVTYLLDFSEFIGWKPHREENDGCNFKVIENGTRTSAVAYTNIRTTTYSSPAVDLSSLPKLKAAITHQNH</sequence>
<reference evidence="1 2" key="1">
    <citation type="submission" date="2015-09" db="EMBL/GenBank/DDBJ databases">
        <title>Draft genome of the parasitic nematode Teladorsagia circumcincta isolate WARC Sus (inbred).</title>
        <authorList>
            <person name="Mitreva M."/>
        </authorList>
    </citation>
    <scope>NUCLEOTIDE SEQUENCE [LARGE SCALE GENOMIC DNA]</scope>
    <source>
        <strain evidence="1 2">S</strain>
    </source>
</reference>
<evidence type="ECO:0000313" key="2">
    <source>
        <dbReference type="Proteomes" id="UP000230423"/>
    </source>
</evidence>
<evidence type="ECO:0000313" key="1">
    <source>
        <dbReference type="EMBL" id="PIO61464.1"/>
    </source>
</evidence>
<dbReference type="AlphaFoldDB" id="A0A2G9TU07"/>
<gene>
    <name evidence="1" type="ORF">TELCIR_17013</name>
</gene>